<organism evidence="1 2">
    <name type="scientific">Favolaschia claudopus</name>
    <dbReference type="NCBI Taxonomy" id="2862362"/>
    <lineage>
        <taxon>Eukaryota</taxon>
        <taxon>Fungi</taxon>
        <taxon>Dikarya</taxon>
        <taxon>Basidiomycota</taxon>
        <taxon>Agaricomycotina</taxon>
        <taxon>Agaricomycetes</taxon>
        <taxon>Agaricomycetidae</taxon>
        <taxon>Agaricales</taxon>
        <taxon>Marasmiineae</taxon>
        <taxon>Mycenaceae</taxon>
        <taxon>Favolaschia</taxon>
    </lineage>
</organism>
<reference evidence="1 2" key="1">
    <citation type="journal article" date="2024" name="J Genomics">
        <title>Draft genome sequencing and assembly of Favolaschia claudopus CIRM-BRFM 2984 isolated from oak limbs.</title>
        <authorList>
            <person name="Navarro D."/>
            <person name="Drula E."/>
            <person name="Chaduli D."/>
            <person name="Cazenave R."/>
            <person name="Ahrendt S."/>
            <person name="Wang J."/>
            <person name="Lipzen A."/>
            <person name="Daum C."/>
            <person name="Barry K."/>
            <person name="Grigoriev I.V."/>
            <person name="Favel A."/>
            <person name="Rosso M.N."/>
            <person name="Martin F."/>
        </authorList>
    </citation>
    <scope>NUCLEOTIDE SEQUENCE [LARGE SCALE GENOMIC DNA]</scope>
    <source>
        <strain evidence="1 2">CIRM-BRFM 2984</strain>
    </source>
</reference>
<protein>
    <submittedName>
        <fullName evidence="1">Capsule polysaccharide biosynthesis</fullName>
    </submittedName>
</protein>
<dbReference type="Gene3D" id="3.90.550.20">
    <property type="match status" value="1"/>
</dbReference>
<dbReference type="InterPro" id="IPR029044">
    <property type="entry name" value="Nucleotide-diphossugar_trans"/>
</dbReference>
<name>A0AAW0DCR1_9AGAR</name>
<keyword evidence="2" id="KW-1185">Reference proteome</keyword>
<dbReference type="SUPFAM" id="SSF53448">
    <property type="entry name" value="Nucleotide-diphospho-sugar transferases"/>
    <property type="match status" value="1"/>
</dbReference>
<comment type="caution">
    <text evidence="1">The sequence shown here is derived from an EMBL/GenBank/DDBJ whole genome shotgun (WGS) entry which is preliminary data.</text>
</comment>
<dbReference type="Pfam" id="PF05704">
    <property type="entry name" value="Caps_synth"/>
    <property type="match status" value="1"/>
</dbReference>
<dbReference type="EMBL" id="JAWWNJ010000009">
    <property type="protein sequence ID" value="KAK7048913.1"/>
    <property type="molecule type" value="Genomic_DNA"/>
</dbReference>
<evidence type="ECO:0000313" key="2">
    <source>
        <dbReference type="Proteomes" id="UP001362999"/>
    </source>
</evidence>
<dbReference type="GO" id="GO:0016757">
    <property type="term" value="F:glycosyltransferase activity"/>
    <property type="evidence" value="ECO:0007669"/>
    <property type="project" value="InterPro"/>
</dbReference>
<proteinExistence type="predicted"/>
<accession>A0AAW0DCR1</accession>
<dbReference type="AlphaFoldDB" id="A0AAW0DCR1"/>
<evidence type="ECO:0000313" key="1">
    <source>
        <dbReference type="EMBL" id="KAK7048913.1"/>
    </source>
</evidence>
<gene>
    <name evidence="1" type="ORF">R3P38DRAFT_2506437</name>
</gene>
<dbReference type="Proteomes" id="UP001362999">
    <property type="component" value="Unassembled WGS sequence"/>
</dbReference>
<sequence length="409" mass="46961">MPATYSIPPEHQQQLRPVDITTLDKRTNDEILQSLAQHAPVTSEKNLWAFWDSGFRNMPAWCQRNVVDWVRICAPLRWTIRVLDNVPSSPNYALNFVSRELLPDAFVERKMDGPYVGPHSADFLRGALLYEHGGAYMDVGCILIRDMDRICWDEIMNPESSTKIVVPLIYGQNIANYFVAARKGDPFIKRWHNLFTHIWEGHTNHHGVLDNPLVSFGSNNALDDETEVDPRASVFKWDYKVDYKIIMEYVSQVLCWVRLTTLEDAGDGFSCADYWEKHIMCLDVFEENWGAESVVGFDRSGHQVLDAFNVKVDTDDKSPELYKQAEKMVWRMLAGASFQKVAHGKELTKEPTLGVLWDLPENEGKDCEPGTFAELLRYGTVHFRQTRESVVTLEPRPARKRVRKGVLEP</sequence>
<dbReference type="InterPro" id="IPR008441">
    <property type="entry name" value="AfumC-like_glycosyl_Trfase"/>
</dbReference>